<dbReference type="GO" id="GO:0046872">
    <property type="term" value="F:metal ion binding"/>
    <property type="evidence" value="ECO:0007669"/>
    <property type="project" value="UniProtKB-KW"/>
</dbReference>
<feature type="compositionally biased region" description="Polar residues" evidence="5">
    <location>
        <begin position="1300"/>
        <end position="1310"/>
    </location>
</feature>
<evidence type="ECO:0000256" key="5">
    <source>
        <dbReference type="SAM" id="MobiDB-lite"/>
    </source>
</evidence>
<dbReference type="PANTHER" id="PTHR42648">
    <property type="entry name" value="TRANSPOSASE, PUTATIVE-RELATED"/>
    <property type="match status" value="1"/>
</dbReference>
<dbReference type="InterPro" id="IPR057670">
    <property type="entry name" value="SH3_retrovirus"/>
</dbReference>
<dbReference type="InterPro" id="IPR012337">
    <property type="entry name" value="RNaseH-like_sf"/>
</dbReference>
<dbReference type="Pfam" id="PF13976">
    <property type="entry name" value="gag_pre-integrs"/>
    <property type="match status" value="1"/>
</dbReference>
<dbReference type="Proteomes" id="UP000479190">
    <property type="component" value="Unassembled WGS sequence"/>
</dbReference>
<keyword evidence="1" id="KW-0645">Protease</keyword>
<name>A0A6H5HW13_9HYME</name>
<dbReference type="InterPro" id="IPR039537">
    <property type="entry name" value="Retrotran_Ty1/copia-like"/>
</dbReference>
<dbReference type="GO" id="GO:0006508">
    <property type="term" value="P:proteolysis"/>
    <property type="evidence" value="ECO:0007669"/>
    <property type="project" value="UniProtKB-KW"/>
</dbReference>
<dbReference type="SUPFAM" id="SSF56672">
    <property type="entry name" value="DNA/RNA polymerases"/>
    <property type="match status" value="2"/>
</dbReference>
<dbReference type="Pfam" id="PF00665">
    <property type="entry name" value="rve"/>
    <property type="match status" value="1"/>
</dbReference>
<dbReference type="Gene3D" id="3.30.420.10">
    <property type="entry name" value="Ribonuclease H-like superfamily/Ribonuclease H"/>
    <property type="match status" value="1"/>
</dbReference>
<gene>
    <name evidence="8" type="ORF">TBRA_LOCUS1845</name>
</gene>
<dbReference type="GO" id="GO:0003676">
    <property type="term" value="F:nucleic acid binding"/>
    <property type="evidence" value="ECO:0007669"/>
    <property type="project" value="InterPro"/>
</dbReference>
<keyword evidence="3" id="KW-0064">Aspartyl protease</keyword>
<dbReference type="InterPro" id="IPR000477">
    <property type="entry name" value="RT_dom"/>
</dbReference>
<dbReference type="Pfam" id="PF07727">
    <property type="entry name" value="RVT_2"/>
    <property type="match status" value="2"/>
</dbReference>
<evidence type="ECO:0000259" key="7">
    <source>
        <dbReference type="PROSITE" id="PS50994"/>
    </source>
</evidence>
<evidence type="ECO:0000256" key="3">
    <source>
        <dbReference type="ARBA" id="ARBA00022750"/>
    </source>
</evidence>
<dbReference type="GO" id="GO:0004190">
    <property type="term" value="F:aspartic-type endopeptidase activity"/>
    <property type="evidence" value="ECO:0007669"/>
    <property type="project" value="UniProtKB-KW"/>
</dbReference>
<dbReference type="InterPro" id="IPR043502">
    <property type="entry name" value="DNA/RNA_pol_sf"/>
</dbReference>
<keyword evidence="9" id="KW-1185">Reference proteome</keyword>
<dbReference type="InterPro" id="IPR036397">
    <property type="entry name" value="RNaseH_sf"/>
</dbReference>
<proteinExistence type="predicted"/>
<accession>A0A6H5HW13</accession>
<dbReference type="Pfam" id="PF00078">
    <property type="entry name" value="RVT_1"/>
    <property type="match status" value="1"/>
</dbReference>
<dbReference type="SUPFAM" id="SSF53098">
    <property type="entry name" value="Ribonuclease H-like"/>
    <property type="match status" value="1"/>
</dbReference>
<evidence type="ECO:0000259" key="6">
    <source>
        <dbReference type="PROSITE" id="PS50878"/>
    </source>
</evidence>
<dbReference type="InterPro" id="IPR054722">
    <property type="entry name" value="PolX-like_BBD"/>
</dbReference>
<feature type="domain" description="Integrase catalytic" evidence="7">
    <location>
        <begin position="1012"/>
        <end position="1177"/>
    </location>
</feature>
<sequence>MRNRIGRRMRKIIRGSFYTKMLLPPPPPLTHTQSAQWTRSTKGRRTHRLIINISPWIERRHGEVNYHLTQAILVTIASGHTYVGLTTTRVTSVSSGVGRCRACHFSLSSIRGGKRGAPSPLSRALGSRDAGRDRFTAKAELAGRESPVFLSKTESFNLTGLVQGSHQELILFSTSNKHSLINGKKLSTHVILSIRGGAQDRQPHLREWKSAQIILIHKPGKSVDLVESYRRISLLPIFSKILEKIVVARLNHSLTEQKLIPLHQFGFRRHHSTIEQVNRIASKVRRALEDKCYCSAVFLDVAQAFDKVWHTGLLHKLRNSLSSGLYALLESYLRDRTFRIKYHEETSDWFPITAGVPQGSVLGPTLYLLFTADVPAARDITVATFADDTSALVAHKDIETSTLKLQNYINALESWSKAWRIIVNEKVPSYTRIYYPRNSLSAVSRFAPIPSYPRVKSCYPRIEDRDFFLERIYIQFEFVPRQLFIALLYRLWAQGFAVYNKKCKNTKEAIIQLCKSDSVESEVNSTVHETPTDSKMSDSQYATHSPRFELLTRDNYDTWRIQVEALLVKNDSWDYVSGASPAPSLGGDDAAARNTAEASHKAWVIKDRKAKSDLILSISPSELKEIKNCITSHDVWTKLEATYASKTPARKASLYRQLTQQKMAEDDSMVDHLKSFFDATDKLKSTGANLDDDLLAIMLLHSLPASYENFRCAIESRDILPDLEILKIKVLEEFRSRHRTSDDGHNSAMLVKSKHTYSRTAGGSTSRPATINVGSQKQKPNYKCGFCKKKGHKEANCFKKKKCLEEAKSETSGLCFFTSATTNEKWCLDSGSTSHICGDESKFKNISRASGCLQLASDATATIRAKGDVNTSDNALRNITLKNTLYVPNVRSNLVSVAKVVDAGFNVNFGKRQALIVDYSGSIQARAERIGDLYFMKEADESHQVASFAKPKISLGEWHVRLGHLNYKDLKTMFQKRYVEGTDTVQIEDIGNCSTCVAAKMTREPFQSRSQYAKNPLEVIHTDVCGPMRTTSNGGARWFVTFIDEHTRFCHVYPMKEKSQVVEKFLEYKNLVENQTGHFIKELQSDGGKEYDNNRLDKLLKDAGIKRRFTVPHTPQQNGIAERKNRTLVETARCLLIQSGLPRCFWAEAVVTANYIRNRCYTETVGCTPYEKWTGHKPNISHMRSFGEKVHALDKNPTKGKFDRRGLEGVFLGYSYDSKAFRIWLTGARKVICSRDVRFSNEFEKPSSTHKSPYDEENVVELLPATVPQLEHELIEKEHLKSNIEARMNSNSLDEAPSDNCPTTNASSSDGPDESENVVRVVPIEDTNANEPYEGRVTRSRSKRLAQLTDPESTMIACEVDMKEALSGPDKAAWFDAMRDEVKSLVNNDTWTVVEKPHSAKLIGCRTVLRNKYNPDGTICRRKARLVAQGFSQIPGIDYFETFAPVARLDSLRTLAALASQHKLKIFQFDVVTAYLHGEVDTTLHMQIPKMLPEILESIIATENDQVTVDKAKIMLDDLKKNDKSACKLNKALYGLRQAGRRWYEKINGVLKQLGLRPTSCDSCLYTDSRDKLTFMLLYVDDILLVSRNIARVAEIKKGLAASFDLKDMGLAKYCLGIEIEQSNSSVSLCQSGFIKEILARFDMLDCKPVSTPLATGLKLERCKDLTPYT</sequence>
<reference evidence="8 9" key="1">
    <citation type="submission" date="2020-02" db="EMBL/GenBank/DDBJ databases">
        <authorList>
            <person name="Ferguson B K."/>
        </authorList>
    </citation>
    <scope>NUCLEOTIDE SEQUENCE [LARGE SCALE GENOMIC DNA]</scope>
</reference>
<dbReference type="PANTHER" id="PTHR42648:SF28">
    <property type="entry name" value="TRANSPOSON-ENCODED PROTEIN WITH RIBONUCLEASE H-LIKE AND RETROVIRUS ZINC FINGER-LIKE DOMAINS"/>
    <property type="match status" value="1"/>
</dbReference>
<dbReference type="InterPro" id="IPR001584">
    <property type="entry name" value="Integrase_cat-core"/>
</dbReference>
<protein>
    <recommendedName>
        <fullName evidence="10">Integrase catalytic domain-containing protein</fullName>
    </recommendedName>
</protein>
<evidence type="ECO:0000256" key="4">
    <source>
        <dbReference type="ARBA" id="ARBA00022801"/>
    </source>
</evidence>
<dbReference type="PROSITE" id="PS50878">
    <property type="entry name" value="RT_POL"/>
    <property type="match status" value="1"/>
</dbReference>
<dbReference type="InterPro" id="IPR025724">
    <property type="entry name" value="GAG-pre-integrase_dom"/>
</dbReference>
<dbReference type="GO" id="GO:0042575">
    <property type="term" value="C:DNA polymerase complex"/>
    <property type="evidence" value="ECO:0007669"/>
    <property type="project" value="UniProtKB-ARBA"/>
</dbReference>
<evidence type="ECO:0000256" key="2">
    <source>
        <dbReference type="ARBA" id="ARBA00022723"/>
    </source>
</evidence>
<keyword evidence="4" id="KW-0378">Hydrolase</keyword>
<dbReference type="Pfam" id="PF25597">
    <property type="entry name" value="SH3_retrovirus"/>
    <property type="match status" value="1"/>
</dbReference>
<dbReference type="OrthoDB" id="7695579at2759"/>
<dbReference type="GO" id="GO:0015074">
    <property type="term" value="P:DNA integration"/>
    <property type="evidence" value="ECO:0007669"/>
    <property type="project" value="InterPro"/>
</dbReference>
<evidence type="ECO:0000313" key="9">
    <source>
        <dbReference type="Proteomes" id="UP000479190"/>
    </source>
</evidence>
<dbReference type="PROSITE" id="PS50994">
    <property type="entry name" value="INTEGRASE"/>
    <property type="match status" value="1"/>
</dbReference>
<feature type="domain" description="Reverse transcriptase" evidence="6">
    <location>
        <begin position="197"/>
        <end position="442"/>
    </location>
</feature>
<evidence type="ECO:0000313" key="8">
    <source>
        <dbReference type="EMBL" id="CAB0029821.1"/>
    </source>
</evidence>
<evidence type="ECO:0000256" key="1">
    <source>
        <dbReference type="ARBA" id="ARBA00022670"/>
    </source>
</evidence>
<dbReference type="EMBL" id="CADCXV010000358">
    <property type="protein sequence ID" value="CAB0029821.1"/>
    <property type="molecule type" value="Genomic_DNA"/>
</dbReference>
<dbReference type="Pfam" id="PF22936">
    <property type="entry name" value="Pol_BBD"/>
    <property type="match status" value="1"/>
</dbReference>
<dbReference type="Pfam" id="PF14223">
    <property type="entry name" value="Retrotran_gag_2"/>
    <property type="match status" value="1"/>
</dbReference>
<feature type="region of interest" description="Disordered" evidence="5">
    <location>
        <begin position="1290"/>
        <end position="1316"/>
    </location>
</feature>
<evidence type="ECO:0008006" key="10">
    <source>
        <dbReference type="Google" id="ProtNLM"/>
    </source>
</evidence>
<keyword evidence="2" id="KW-0479">Metal-binding</keyword>
<organism evidence="8 9">
    <name type="scientific">Trichogramma brassicae</name>
    <dbReference type="NCBI Taxonomy" id="86971"/>
    <lineage>
        <taxon>Eukaryota</taxon>
        <taxon>Metazoa</taxon>
        <taxon>Ecdysozoa</taxon>
        <taxon>Arthropoda</taxon>
        <taxon>Hexapoda</taxon>
        <taxon>Insecta</taxon>
        <taxon>Pterygota</taxon>
        <taxon>Neoptera</taxon>
        <taxon>Endopterygota</taxon>
        <taxon>Hymenoptera</taxon>
        <taxon>Apocrita</taxon>
        <taxon>Proctotrupomorpha</taxon>
        <taxon>Chalcidoidea</taxon>
        <taxon>Trichogrammatidae</taxon>
        <taxon>Trichogramma</taxon>
    </lineage>
</organism>
<dbReference type="InterPro" id="IPR013103">
    <property type="entry name" value="RVT_2"/>
</dbReference>
<dbReference type="GO" id="GO:0071897">
    <property type="term" value="P:DNA biosynthetic process"/>
    <property type="evidence" value="ECO:0007669"/>
    <property type="project" value="UniProtKB-ARBA"/>
</dbReference>
<dbReference type="CDD" id="cd01650">
    <property type="entry name" value="RT_nLTR_like"/>
    <property type="match status" value="1"/>
</dbReference>